<comment type="caution">
    <text evidence="2">The sequence shown here is derived from an EMBL/GenBank/DDBJ whole genome shotgun (WGS) entry which is preliminary data.</text>
</comment>
<dbReference type="Proteomes" id="UP001201262">
    <property type="component" value="Unassembled WGS sequence"/>
</dbReference>
<proteinExistence type="predicted"/>
<feature type="compositionally biased region" description="Basic and acidic residues" evidence="1">
    <location>
        <begin position="62"/>
        <end position="72"/>
    </location>
</feature>
<sequence length="195" mass="22053">MMSLKRKASFTSFQAATRTEFCSQAEGDIPQHLHSRTRKRFRDNRPDEQTVYEKTLRILYEAQKRHDSPRTDEVEEPMPLSPPPSDPGALDPRQQTLRKFFQPVQASPSINIDRMSQNTINGLDIHPNAASEKDSVMETERSQSVCSSGSSTPVFAGSEMDTHMNMDMNMNANLVTERKWIGFSWVSFPPGSVTS</sequence>
<dbReference type="RefSeq" id="XP_046069413.1">
    <property type="nucleotide sequence ID" value="XM_046219106.1"/>
</dbReference>
<accession>A0AAD4PTP2</accession>
<evidence type="ECO:0000313" key="3">
    <source>
        <dbReference type="Proteomes" id="UP001201262"/>
    </source>
</evidence>
<reference evidence="2" key="1">
    <citation type="submission" date="2021-12" db="EMBL/GenBank/DDBJ databases">
        <title>Convergent genome expansion in fungi linked to evolution of root-endophyte symbiosis.</title>
        <authorList>
            <consortium name="DOE Joint Genome Institute"/>
            <person name="Ke Y.-H."/>
            <person name="Bonito G."/>
            <person name="Liao H.-L."/>
            <person name="Looney B."/>
            <person name="Rojas-Flechas A."/>
            <person name="Nash J."/>
            <person name="Hameed K."/>
            <person name="Schadt C."/>
            <person name="Martin F."/>
            <person name="Crous P.W."/>
            <person name="Miettinen O."/>
            <person name="Magnuson J.K."/>
            <person name="Labbe J."/>
            <person name="Jacobson D."/>
            <person name="Doktycz M.J."/>
            <person name="Veneault-Fourrey C."/>
            <person name="Kuo A."/>
            <person name="Mondo S."/>
            <person name="Calhoun S."/>
            <person name="Riley R."/>
            <person name="Ohm R."/>
            <person name="LaButti K."/>
            <person name="Andreopoulos B."/>
            <person name="Pangilinan J."/>
            <person name="Nolan M."/>
            <person name="Tritt A."/>
            <person name="Clum A."/>
            <person name="Lipzen A."/>
            <person name="Daum C."/>
            <person name="Barry K."/>
            <person name="Grigoriev I.V."/>
            <person name="Vilgalys R."/>
        </authorList>
    </citation>
    <scope>NUCLEOTIDE SEQUENCE</scope>
    <source>
        <strain evidence="2">PMI_201</strain>
    </source>
</reference>
<organism evidence="2 3">
    <name type="scientific">Talaromyces proteolyticus</name>
    <dbReference type="NCBI Taxonomy" id="1131652"/>
    <lineage>
        <taxon>Eukaryota</taxon>
        <taxon>Fungi</taxon>
        <taxon>Dikarya</taxon>
        <taxon>Ascomycota</taxon>
        <taxon>Pezizomycotina</taxon>
        <taxon>Eurotiomycetes</taxon>
        <taxon>Eurotiomycetidae</taxon>
        <taxon>Eurotiales</taxon>
        <taxon>Trichocomaceae</taxon>
        <taxon>Talaromyces</taxon>
        <taxon>Talaromyces sect. Bacilispori</taxon>
    </lineage>
</organism>
<name>A0AAD4PTP2_9EURO</name>
<feature type="region of interest" description="Disordered" evidence="1">
    <location>
        <begin position="26"/>
        <end position="92"/>
    </location>
</feature>
<dbReference type="EMBL" id="JAJTJA010000009">
    <property type="protein sequence ID" value="KAH8693743.1"/>
    <property type="molecule type" value="Genomic_DNA"/>
</dbReference>
<feature type="compositionally biased region" description="Basic residues" evidence="1">
    <location>
        <begin position="33"/>
        <end position="42"/>
    </location>
</feature>
<feature type="compositionally biased region" description="Polar residues" evidence="1">
    <location>
        <begin position="142"/>
        <end position="152"/>
    </location>
</feature>
<keyword evidence="3" id="KW-1185">Reference proteome</keyword>
<evidence type="ECO:0000313" key="2">
    <source>
        <dbReference type="EMBL" id="KAH8693743.1"/>
    </source>
</evidence>
<evidence type="ECO:0000256" key="1">
    <source>
        <dbReference type="SAM" id="MobiDB-lite"/>
    </source>
</evidence>
<protein>
    <submittedName>
        <fullName evidence="2">Uncharacterized protein</fullName>
    </submittedName>
</protein>
<dbReference type="AlphaFoldDB" id="A0AAD4PTP2"/>
<gene>
    <name evidence="2" type="ORF">BGW36DRAFT_409382</name>
</gene>
<feature type="region of interest" description="Disordered" evidence="1">
    <location>
        <begin position="132"/>
        <end position="152"/>
    </location>
</feature>
<feature type="compositionally biased region" description="Basic and acidic residues" evidence="1">
    <location>
        <begin position="132"/>
        <end position="141"/>
    </location>
</feature>
<dbReference type="GeneID" id="70249393"/>